<protein>
    <recommendedName>
        <fullName evidence="4">Sugar transporter</fullName>
    </recommendedName>
</protein>
<sequence>MTAKSMEKPPVWFWIVSIVALLWNLMGVLAYLQQAFMTEEALAALSEPERLLLETRPAWATAAFALAVWGGLLGCVALLLRKKWARPVLIISLIGILVQMIHSFFISKNLEVYGPGEISMPILIILIGVGLVFFARIATRKLWLG</sequence>
<feature type="transmembrane region" description="Helical" evidence="1">
    <location>
        <begin position="118"/>
        <end position="139"/>
    </location>
</feature>
<dbReference type="Proteomes" id="UP000276603">
    <property type="component" value="Unassembled WGS sequence"/>
</dbReference>
<evidence type="ECO:0000313" key="3">
    <source>
        <dbReference type="Proteomes" id="UP000276603"/>
    </source>
</evidence>
<feature type="transmembrane region" description="Helical" evidence="1">
    <location>
        <begin position="58"/>
        <end position="80"/>
    </location>
</feature>
<dbReference type="OrthoDB" id="1143964at2"/>
<dbReference type="AlphaFoldDB" id="A0A3B0C4W6"/>
<organism evidence="2 3">
    <name type="scientific">Ulvibacterium marinum</name>
    <dbReference type="NCBI Taxonomy" id="2419782"/>
    <lineage>
        <taxon>Bacteria</taxon>
        <taxon>Pseudomonadati</taxon>
        <taxon>Bacteroidota</taxon>
        <taxon>Flavobacteriia</taxon>
        <taxon>Flavobacteriales</taxon>
        <taxon>Flavobacteriaceae</taxon>
        <taxon>Ulvibacterium</taxon>
    </lineage>
</organism>
<accession>A0A3B0C4W6</accession>
<keyword evidence="1" id="KW-1133">Transmembrane helix</keyword>
<dbReference type="EMBL" id="RBCJ01000002">
    <property type="protein sequence ID" value="RKN81023.1"/>
    <property type="molecule type" value="Genomic_DNA"/>
</dbReference>
<keyword evidence="1" id="KW-0472">Membrane</keyword>
<evidence type="ECO:0000313" key="2">
    <source>
        <dbReference type="EMBL" id="RKN81023.1"/>
    </source>
</evidence>
<keyword evidence="1" id="KW-0812">Transmembrane</keyword>
<comment type="caution">
    <text evidence="2">The sequence shown here is derived from an EMBL/GenBank/DDBJ whole genome shotgun (WGS) entry which is preliminary data.</text>
</comment>
<evidence type="ECO:0000256" key="1">
    <source>
        <dbReference type="SAM" id="Phobius"/>
    </source>
</evidence>
<reference evidence="2 3" key="1">
    <citation type="submission" date="2018-10" db="EMBL/GenBank/DDBJ databases">
        <title>Ulvibacterium marinum gen. nov., sp. nov., a novel marine bacterium of the family Flavobacteriaceae, isolated from a culture of the green alga Ulva prolifera.</title>
        <authorList>
            <person name="Zhang Z."/>
        </authorList>
    </citation>
    <scope>NUCLEOTIDE SEQUENCE [LARGE SCALE GENOMIC DNA]</scope>
    <source>
        <strain evidence="2 3">CCMM003</strain>
    </source>
</reference>
<dbReference type="RefSeq" id="WP_120711179.1">
    <property type="nucleotide sequence ID" value="NZ_RBCJ01000002.1"/>
</dbReference>
<name>A0A3B0C4W6_9FLAO</name>
<feature type="transmembrane region" description="Helical" evidence="1">
    <location>
        <begin position="12"/>
        <end position="32"/>
    </location>
</feature>
<keyword evidence="3" id="KW-1185">Reference proteome</keyword>
<proteinExistence type="predicted"/>
<feature type="transmembrane region" description="Helical" evidence="1">
    <location>
        <begin position="87"/>
        <end position="106"/>
    </location>
</feature>
<gene>
    <name evidence="2" type="ORF">D7Z94_08715</name>
</gene>
<evidence type="ECO:0008006" key="4">
    <source>
        <dbReference type="Google" id="ProtNLM"/>
    </source>
</evidence>